<protein>
    <recommendedName>
        <fullName evidence="4">Spore coat protein U domain-containing protein</fullName>
    </recommendedName>
</protein>
<evidence type="ECO:0000256" key="1">
    <source>
        <dbReference type="SAM" id="SignalP"/>
    </source>
</evidence>
<dbReference type="RefSeq" id="WP_189675956.1">
    <property type="nucleotide sequence ID" value="NZ_BNAQ01000002.1"/>
</dbReference>
<reference evidence="3" key="1">
    <citation type="journal article" date="2019" name="Int. J. Syst. Evol. Microbiol.">
        <title>The Global Catalogue of Microorganisms (GCM) 10K type strain sequencing project: providing services to taxonomists for standard genome sequencing and annotation.</title>
        <authorList>
            <consortium name="The Broad Institute Genomics Platform"/>
            <consortium name="The Broad Institute Genome Sequencing Center for Infectious Disease"/>
            <person name="Wu L."/>
            <person name="Ma J."/>
        </authorList>
    </citation>
    <scope>NUCLEOTIDE SEQUENCE [LARGE SCALE GENOMIC DNA]</scope>
    <source>
        <strain evidence="3">CGMCC 1.8957</strain>
    </source>
</reference>
<keyword evidence="1" id="KW-0732">Signal</keyword>
<proteinExistence type="predicted"/>
<evidence type="ECO:0000313" key="3">
    <source>
        <dbReference type="Proteomes" id="UP000652430"/>
    </source>
</evidence>
<organism evidence="2 3">
    <name type="scientific">Sphingomonas glacialis</name>
    <dbReference type="NCBI Taxonomy" id="658225"/>
    <lineage>
        <taxon>Bacteria</taxon>
        <taxon>Pseudomonadati</taxon>
        <taxon>Pseudomonadota</taxon>
        <taxon>Alphaproteobacteria</taxon>
        <taxon>Sphingomonadales</taxon>
        <taxon>Sphingomonadaceae</taxon>
        <taxon>Sphingomonas</taxon>
    </lineage>
</organism>
<evidence type="ECO:0000313" key="2">
    <source>
        <dbReference type="EMBL" id="GHH15311.1"/>
    </source>
</evidence>
<feature type="signal peptide" evidence="1">
    <location>
        <begin position="1"/>
        <end position="22"/>
    </location>
</feature>
<gene>
    <name evidence="2" type="ORF">GCM10008023_17970</name>
</gene>
<keyword evidence="3" id="KW-1185">Reference proteome</keyword>
<dbReference type="EMBL" id="BNAQ01000002">
    <property type="protein sequence ID" value="GHH15311.1"/>
    <property type="molecule type" value="Genomic_DNA"/>
</dbReference>
<feature type="chain" id="PRO_5047124645" description="Spore coat protein U domain-containing protein" evidence="1">
    <location>
        <begin position="23"/>
        <end position="142"/>
    </location>
</feature>
<comment type="caution">
    <text evidence="2">The sequence shown here is derived from an EMBL/GenBank/DDBJ whole genome shotgun (WGS) entry which is preliminary data.</text>
</comment>
<name>A0ABQ3LG69_9SPHN</name>
<accession>A0ABQ3LG69</accession>
<dbReference type="Proteomes" id="UP000652430">
    <property type="component" value="Unassembled WGS sequence"/>
</dbReference>
<evidence type="ECO:0008006" key="4">
    <source>
        <dbReference type="Google" id="ProtNLM"/>
    </source>
</evidence>
<sequence length="142" mass="14959">MRRKLQLFATGIALTVAFPVGAEPISSELRITGVVPTICNVSFRAGMATSTGSAIDLGTMSRFCNDSAGYRVVLQTPHGLSNATFVYGSVRVPLSADGETVIIDSSQPELGAEPARIEIDGKAALPDNFNLSVRAEPKGTIY</sequence>